<feature type="coiled-coil region" evidence="1">
    <location>
        <begin position="256"/>
        <end position="283"/>
    </location>
</feature>
<dbReference type="EMBL" id="HACM01004395">
    <property type="protein sequence ID" value="CRZ04837.1"/>
    <property type="molecule type" value="Transcribed_RNA"/>
</dbReference>
<organism evidence="3">
    <name type="scientific">Spongospora subterranea</name>
    <dbReference type="NCBI Taxonomy" id="70186"/>
    <lineage>
        <taxon>Eukaryota</taxon>
        <taxon>Sar</taxon>
        <taxon>Rhizaria</taxon>
        <taxon>Endomyxa</taxon>
        <taxon>Phytomyxea</taxon>
        <taxon>Plasmodiophorida</taxon>
        <taxon>Plasmodiophoridae</taxon>
        <taxon>Spongospora</taxon>
    </lineage>
</organism>
<dbReference type="AlphaFoldDB" id="A0A0H5QT25"/>
<reference evidence="3" key="1">
    <citation type="submission" date="2015-04" db="EMBL/GenBank/DDBJ databases">
        <title>The genome sequence of the plant pathogenic Rhizarian Plasmodiophora brassicae reveals insights in its biotrophic life cycle and the origin of chitin synthesis.</title>
        <authorList>
            <person name="Schwelm A."/>
            <person name="Fogelqvist J."/>
            <person name="Knaust A."/>
            <person name="Julke S."/>
            <person name="Lilja T."/>
            <person name="Dhandapani V."/>
            <person name="Bonilla-Rosso G."/>
            <person name="Karlsson M."/>
            <person name="Shevchenko A."/>
            <person name="Choi S.R."/>
            <person name="Kim H.G."/>
            <person name="Park J.Y."/>
            <person name="Lim Y.P."/>
            <person name="Ludwig-Muller J."/>
            <person name="Dixelius C."/>
        </authorList>
    </citation>
    <scope>NUCLEOTIDE SEQUENCE</scope>
    <source>
        <tissue evidence="3">Potato root galls</tissue>
    </source>
</reference>
<feature type="region of interest" description="Disordered" evidence="2">
    <location>
        <begin position="324"/>
        <end position="351"/>
    </location>
</feature>
<protein>
    <submittedName>
        <fullName evidence="3">Uncharacterized protein</fullName>
    </submittedName>
</protein>
<evidence type="ECO:0000256" key="2">
    <source>
        <dbReference type="SAM" id="MobiDB-lite"/>
    </source>
</evidence>
<evidence type="ECO:0000256" key="1">
    <source>
        <dbReference type="SAM" id="Coils"/>
    </source>
</evidence>
<sequence length="729" mass="82330">MIEQNSSRRSSNSSSRFSRVQRRLSSGVVSTSCILSPEFISRLQSSQLDEHQSTFVPRKLSLDYDEEYFSHHRKKSNLGIYNEMRPNGDEKRDRVSMDMGTIFDDGDMIMKLETSLRSKSLEVIQLRQMVQELQASVWYHSFDALLEEKSKTAEKRISALSNTVDVLNVKLNDAEAWTEQVKREYDRKIAELQQEMLLQKHRYPQPASQLQDFPRISQVTTSLNQDITEKTRPFSETRLKQILNSVNTAASVIQTNAMLLLEIRDLTVALEQANDNIAVMDRQLQKSLYMLYHENESFLSFANKTSSTITEFSNQVSKNLPEEVSQRHVSGALHSKGSPQSSEHHTDPLPVLSSQRRIMRVEDVGASIHNLKENFKIIKGHLASSSAPNSDLVDDADIPQSHNMTANLSLQSSAESLDDHIIPTSILEHGNATETVSEAPVSTADEIIDAPLSKILTDDLRETHSEVQSGELSTCDISPVLFASDIVTSKDMQQLAASEFRTSMEIPSPGQVNQPFQYSHESCLKNEELFLLAEGYFEAKPTSVSPSTFEQLVCQSTQSEVFDESSRPHVNLHLGSPTNLQSPKIFDYSTESAPFKNLEKSDSPRLSISDFQKQLDTNSNACFAIHRQIPTPTITRLRRTVKVKSPTVIQEPLKTSRANKLPFGEELIREVIRREAARIEEAARSREISSKAQQTRHLSRRLAFLVLSAILFAVFHFCCERFCPSFNIC</sequence>
<evidence type="ECO:0000313" key="3">
    <source>
        <dbReference type="EMBL" id="CRZ04837.1"/>
    </source>
</evidence>
<feature type="region of interest" description="Disordered" evidence="2">
    <location>
        <begin position="1"/>
        <end position="21"/>
    </location>
</feature>
<feature type="compositionally biased region" description="Low complexity" evidence="2">
    <location>
        <begin position="7"/>
        <end position="21"/>
    </location>
</feature>
<accession>A0A0H5QT25</accession>
<proteinExistence type="predicted"/>
<keyword evidence="1" id="KW-0175">Coiled coil</keyword>
<name>A0A0H5QT25_9EUKA</name>